<dbReference type="InterPro" id="IPR036097">
    <property type="entry name" value="HisK_dim/P_sf"/>
</dbReference>
<dbReference type="AlphaFoldDB" id="A0AA96WKN4"/>
<keyword evidence="3" id="KW-0597">Phosphoprotein</keyword>
<feature type="coiled-coil region" evidence="7">
    <location>
        <begin position="228"/>
        <end position="258"/>
    </location>
</feature>
<dbReference type="FunFam" id="3.30.565.10:FF:000049">
    <property type="entry name" value="Two-component sensor histidine kinase"/>
    <property type="match status" value="1"/>
</dbReference>
<dbReference type="Gene3D" id="3.30.565.10">
    <property type="entry name" value="Histidine kinase-like ATPase, C-terminal domain"/>
    <property type="match status" value="1"/>
</dbReference>
<evidence type="ECO:0000256" key="6">
    <source>
        <dbReference type="ARBA" id="ARBA00023012"/>
    </source>
</evidence>
<keyword evidence="5 10" id="KW-0418">Kinase</keyword>
<dbReference type="RefSeq" id="WP_316436045.1">
    <property type="nucleotide sequence ID" value="NZ_CP053587.1"/>
</dbReference>
<dbReference type="InterPro" id="IPR050736">
    <property type="entry name" value="Sensor_HK_Regulatory"/>
</dbReference>
<evidence type="ECO:0000256" key="3">
    <source>
        <dbReference type="ARBA" id="ARBA00022553"/>
    </source>
</evidence>
<evidence type="ECO:0000256" key="4">
    <source>
        <dbReference type="ARBA" id="ARBA00022679"/>
    </source>
</evidence>
<feature type="transmembrane region" description="Helical" evidence="8">
    <location>
        <begin position="20"/>
        <end position="41"/>
    </location>
</feature>
<dbReference type="CDD" id="cd00075">
    <property type="entry name" value="HATPase"/>
    <property type="match status" value="1"/>
</dbReference>
<keyword evidence="8" id="KW-1133">Transmembrane helix</keyword>
<dbReference type="PANTHER" id="PTHR43711:SF1">
    <property type="entry name" value="HISTIDINE KINASE 1"/>
    <property type="match status" value="1"/>
</dbReference>
<evidence type="ECO:0000259" key="9">
    <source>
        <dbReference type="PROSITE" id="PS50109"/>
    </source>
</evidence>
<feature type="transmembrane region" description="Helical" evidence="8">
    <location>
        <begin position="201"/>
        <end position="225"/>
    </location>
</feature>
<accession>A0AA96WKN4</accession>
<dbReference type="InterPro" id="IPR007891">
    <property type="entry name" value="CHASE3"/>
</dbReference>
<sequence length="483" mass="54292">MPDLRQLHKYWQTLPIRVRGTVIIAIPVTCLFTALSAFAWLKASLVEDETWVQHTQTVRLETKNLLNALIDAETGVRGYGLTQRDQFLTPYNRAQTVIPRSLDQLERLVQDNPEQTRRIRDIRVLVAENLAILQQKLTLQRELRRIHTGVDTLVPAASLYEWLEEGRTTMDEARLAIDRFIQTEEDLLTQRKQHQDFYRQITWMALCISGIIGTVGAWFAIHLFYQLERELANREVALRQTNERLENACDQLQRFTANASHELRAPLAAMLSNAQIGLMDLEDLEEPAPPLHKRLNKIVSLTKQMSGLVDELLFLARHEGLLAAETLQPVDLTNLLHQLKADWLPQAQAHQLQLIEQLPSHPVIVKADACLLRQAVANLLSNACRYTAAGGTVKLRLLVQGNQSLIQVEDSGIGIPPDALPHVFERFYRVDSKRSKASGGMGLGLAIAQQITQAHRGQISVTSTVGKGSVFQIVLPTSAALID</sequence>
<evidence type="ECO:0000256" key="2">
    <source>
        <dbReference type="ARBA" id="ARBA00012438"/>
    </source>
</evidence>
<evidence type="ECO:0000256" key="8">
    <source>
        <dbReference type="SAM" id="Phobius"/>
    </source>
</evidence>
<dbReference type="PANTHER" id="PTHR43711">
    <property type="entry name" value="TWO-COMPONENT HISTIDINE KINASE"/>
    <property type="match status" value="1"/>
</dbReference>
<evidence type="ECO:0000313" key="10">
    <source>
        <dbReference type="EMBL" id="WNZ27637.1"/>
    </source>
</evidence>
<evidence type="ECO:0000256" key="5">
    <source>
        <dbReference type="ARBA" id="ARBA00022777"/>
    </source>
</evidence>
<keyword evidence="8" id="KW-0812">Transmembrane</keyword>
<dbReference type="SUPFAM" id="SSF55874">
    <property type="entry name" value="ATPase domain of HSP90 chaperone/DNA topoisomerase II/histidine kinase"/>
    <property type="match status" value="1"/>
</dbReference>
<dbReference type="PROSITE" id="PS50109">
    <property type="entry name" value="HIS_KIN"/>
    <property type="match status" value="1"/>
</dbReference>
<feature type="domain" description="Histidine kinase" evidence="9">
    <location>
        <begin position="258"/>
        <end position="479"/>
    </location>
</feature>
<dbReference type="InterPro" id="IPR003594">
    <property type="entry name" value="HATPase_dom"/>
</dbReference>
<dbReference type="InterPro" id="IPR004358">
    <property type="entry name" value="Sig_transdc_His_kin-like_C"/>
</dbReference>
<dbReference type="EMBL" id="CP053587">
    <property type="protein sequence ID" value="WNZ27637.1"/>
    <property type="molecule type" value="Genomic_DNA"/>
</dbReference>
<reference evidence="10" key="1">
    <citation type="submission" date="2020-05" db="EMBL/GenBank/DDBJ databases">
        <authorList>
            <person name="Zhu T."/>
            <person name="Keshari N."/>
            <person name="Lu X."/>
        </authorList>
    </citation>
    <scope>NUCLEOTIDE SEQUENCE</scope>
    <source>
        <strain evidence="10">NK1-12</strain>
    </source>
</reference>
<dbReference type="Pfam" id="PF02518">
    <property type="entry name" value="HATPase_c"/>
    <property type="match status" value="1"/>
</dbReference>
<dbReference type="CDD" id="cd19410">
    <property type="entry name" value="HK9-like_sensor"/>
    <property type="match status" value="1"/>
</dbReference>
<name>A0AA96WKN4_9CYAN</name>
<dbReference type="SMART" id="SM00388">
    <property type="entry name" value="HisKA"/>
    <property type="match status" value="1"/>
</dbReference>
<keyword evidence="6" id="KW-0902">Two-component regulatory system</keyword>
<dbReference type="EC" id="2.7.13.3" evidence="2"/>
<keyword evidence="4" id="KW-0808">Transferase</keyword>
<comment type="catalytic activity">
    <reaction evidence="1">
        <text>ATP + protein L-histidine = ADP + protein N-phospho-L-histidine.</text>
        <dbReference type="EC" id="2.7.13.3"/>
    </reaction>
</comment>
<dbReference type="Pfam" id="PF00512">
    <property type="entry name" value="HisKA"/>
    <property type="match status" value="1"/>
</dbReference>
<proteinExistence type="predicted"/>
<organism evidence="10">
    <name type="scientific">Leptolyngbya sp. NK1-12</name>
    <dbReference type="NCBI Taxonomy" id="2547451"/>
    <lineage>
        <taxon>Bacteria</taxon>
        <taxon>Bacillati</taxon>
        <taxon>Cyanobacteriota</taxon>
        <taxon>Cyanophyceae</taxon>
        <taxon>Leptolyngbyales</taxon>
        <taxon>Leptolyngbyaceae</taxon>
        <taxon>Leptolyngbya group</taxon>
        <taxon>Leptolyngbya</taxon>
    </lineage>
</organism>
<keyword evidence="8" id="KW-0472">Membrane</keyword>
<keyword evidence="7" id="KW-0175">Coiled coil</keyword>
<dbReference type="GO" id="GO:0000155">
    <property type="term" value="F:phosphorelay sensor kinase activity"/>
    <property type="evidence" value="ECO:0007669"/>
    <property type="project" value="InterPro"/>
</dbReference>
<protein>
    <recommendedName>
        <fullName evidence="2">histidine kinase</fullName>
        <ecNumber evidence="2">2.7.13.3</ecNumber>
    </recommendedName>
</protein>
<dbReference type="PRINTS" id="PR00344">
    <property type="entry name" value="BCTRLSENSOR"/>
</dbReference>
<dbReference type="SUPFAM" id="SSF47384">
    <property type="entry name" value="Homodimeric domain of signal transducing histidine kinase"/>
    <property type="match status" value="1"/>
</dbReference>
<dbReference type="CDD" id="cd00082">
    <property type="entry name" value="HisKA"/>
    <property type="match status" value="1"/>
</dbReference>
<dbReference type="InterPro" id="IPR036890">
    <property type="entry name" value="HATPase_C_sf"/>
</dbReference>
<dbReference type="InterPro" id="IPR003661">
    <property type="entry name" value="HisK_dim/P_dom"/>
</dbReference>
<dbReference type="Pfam" id="PF05227">
    <property type="entry name" value="CHASE3"/>
    <property type="match status" value="1"/>
</dbReference>
<gene>
    <name evidence="10" type="ORF">HJG54_32830</name>
</gene>
<evidence type="ECO:0000256" key="7">
    <source>
        <dbReference type="SAM" id="Coils"/>
    </source>
</evidence>
<dbReference type="InterPro" id="IPR005467">
    <property type="entry name" value="His_kinase_dom"/>
</dbReference>
<evidence type="ECO:0000256" key="1">
    <source>
        <dbReference type="ARBA" id="ARBA00000085"/>
    </source>
</evidence>
<dbReference type="SMART" id="SM00387">
    <property type="entry name" value="HATPase_c"/>
    <property type="match status" value="1"/>
</dbReference>
<dbReference type="Gene3D" id="1.10.287.130">
    <property type="match status" value="1"/>
</dbReference>